<reference evidence="3 4" key="1">
    <citation type="submission" date="2022-10" db="EMBL/GenBank/DDBJ databases">
        <title>Chitinophaga nivalis PC15 sp. nov., isolated from Pyeongchang county, South Korea.</title>
        <authorList>
            <person name="Trinh H.N."/>
        </authorList>
    </citation>
    <scope>NUCLEOTIDE SEQUENCE [LARGE SCALE GENOMIC DNA]</scope>
    <source>
        <strain evidence="3 4">PC14</strain>
    </source>
</reference>
<accession>A0ABT3IKM5</accession>
<dbReference type="Pfam" id="PF13365">
    <property type="entry name" value="Trypsin_2"/>
    <property type="match status" value="1"/>
</dbReference>
<name>A0ABT3IKM5_9BACT</name>
<dbReference type="PANTHER" id="PTHR36234">
    <property type="entry name" value="LYSYL ENDOPEPTIDASE"/>
    <property type="match status" value="1"/>
</dbReference>
<dbReference type="InterPro" id="IPR001254">
    <property type="entry name" value="Trypsin_dom"/>
</dbReference>
<dbReference type="Proteomes" id="UP001207742">
    <property type="component" value="Unassembled WGS sequence"/>
</dbReference>
<dbReference type="Pfam" id="PF18962">
    <property type="entry name" value="Por_Secre_tail"/>
    <property type="match status" value="1"/>
</dbReference>
<dbReference type="InterPro" id="IPR043504">
    <property type="entry name" value="Peptidase_S1_PA_chymotrypsin"/>
</dbReference>
<feature type="signal peptide" evidence="1">
    <location>
        <begin position="1"/>
        <end position="16"/>
    </location>
</feature>
<dbReference type="NCBIfam" id="TIGR04183">
    <property type="entry name" value="Por_Secre_tail"/>
    <property type="match status" value="1"/>
</dbReference>
<dbReference type="PANTHER" id="PTHR36234:SF5">
    <property type="entry name" value="LYSYL ENDOPEPTIDASE"/>
    <property type="match status" value="1"/>
</dbReference>
<dbReference type="RefSeq" id="WP_264730174.1">
    <property type="nucleotide sequence ID" value="NZ_JAPDNR010000001.1"/>
</dbReference>
<keyword evidence="4" id="KW-1185">Reference proteome</keyword>
<comment type="caution">
    <text evidence="3">The sequence shown here is derived from an EMBL/GenBank/DDBJ whole genome shotgun (WGS) entry which is preliminary data.</text>
</comment>
<gene>
    <name evidence="3" type="ORF">OL497_11400</name>
</gene>
<keyword evidence="1" id="KW-0732">Signal</keyword>
<evidence type="ECO:0000259" key="2">
    <source>
        <dbReference type="PROSITE" id="PS50240"/>
    </source>
</evidence>
<dbReference type="Pfam" id="PF19408">
    <property type="entry name" value="PKD_6"/>
    <property type="match status" value="1"/>
</dbReference>
<dbReference type="Gene3D" id="2.40.10.10">
    <property type="entry name" value="Trypsin-like serine proteases"/>
    <property type="match status" value="2"/>
</dbReference>
<evidence type="ECO:0000313" key="4">
    <source>
        <dbReference type="Proteomes" id="UP001207742"/>
    </source>
</evidence>
<evidence type="ECO:0000313" key="3">
    <source>
        <dbReference type="EMBL" id="MCW3484503.1"/>
    </source>
</evidence>
<organism evidence="3 4">
    <name type="scientific">Chitinophaga nivalis</name>
    <dbReference type="NCBI Taxonomy" id="2991709"/>
    <lineage>
        <taxon>Bacteria</taxon>
        <taxon>Pseudomonadati</taxon>
        <taxon>Bacteroidota</taxon>
        <taxon>Chitinophagia</taxon>
        <taxon>Chitinophagales</taxon>
        <taxon>Chitinophagaceae</taxon>
        <taxon>Chitinophaga</taxon>
    </lineage>
</organism>
<dbReference type="InterPro" id="IPR009003">
    <property type="entry name" value="Peptidase_S1_PA"/>
</dbReference>
<proteinExistence type="predicted"/>
<dbReference type="InterPro" id="IPR026444">
    <property type="entry name" value="Secre_tail"/>
</dbReference>
<feature type="domain" description="Peptidase S1" evidence="2">
    <location>
        <begin position="187"/>
        <end position="453"/>
    </location>
</feature>
<dbReference type="SUPFAM" id="SSF50494">
    <property type="entry name" value="Trypsin-like serine proteases"/>
    <property type="match status" value="1"/>
</dbReference>
<dbReference type="PROSITE" id="PS50240">
    <property type="entry name" value="TRYPSIN_DOM"/>
    <property type="match status" value="1"/>
</dbReference>
<sequence>MKSKILLTLFSITLMAAQTTFGQISTDEQPYSFTQPQALAKKAEIPVITLPAPDLKKLAAEDAAEAAQGQPPRFGHLYKVNIRPDNAGTWTDLPNGDRLWQLKINSTNAKSINLLYDQFRLPAGGKLFLYNEESRQAIGAFTERNNKGVNNAVAGFATGLIYGSTLTLEYIEPAAVKGQSIISISYVVQGYRYIKLPGDKTGFGTSGSCNVNVNCPEGAAWQQEKNAVALILVNGNRWCTGSLVNNTAANQIPYLLTANHCLSGLDAVNNPNAAHWSFYWHYESPGCTNSGEPAILSTSGATLVANNAASDVALFRLTEDPVNKTGVTPYYLGWDRSGNSAAGVGIHHPAGDVKKISAYTQISATAYGSTGGNQDHWRVIWDQTQTNRGITEGGSSGSPLINNQRRVIGQLHGGQSACNNQNGADWYGRFSLSWGNSTDNRRRLSDWLDPAGTGAQTLDGITSCGTKGILYGPNKLCGTGTYSIGGTPASSTITWSVTGPYKINGATTGASVSVSSTGSGTGTIRAIVTRPCGLVDTIERTISSTLAAPTGISGLDPDHPLCINSTYYFAANSVDGATSYTWSTSGTITSGQGSNDVNVRTGNRAGPFMIGVYASNACGDSDPLFLDGIVSTCRGGEDPVFIVYPNPVDNQVTISRNQEAFDSKSADNSIVTISLLSERGVLVRAGKITPETPVVQLDTQRLPEGTYYLHLSNGKKITKQQIVVRH</sequence>
<evidence type="ECO:0000256" key="1">
    <source>
        <dbReference type="SAM" id="SignalP"/>
    </source>
</evidence>
<dbReference type="EMBL" id="JAPDNS010000001">
    <property type="protein sequence ID" value="MCW3484503.1"/>
    <property type="molecule type" value="Genomic_DNA"/>
</dbReference>
<feature type="chain" id="PRO_5045170805" evidence="1">
    <location>
        <begin position="17"/>
        <end position="726"/>
    </location>
</feature>
<dbReference type="InterPro" id="IPR045829">
    <property type="entry name" value="PKD_6"/>
</dbReference>
<protein>
    <submittedName>
        <fullName evidence="3">Trypsin-like peptidase domain-containing protein</fullName>
    </submittedName>
</protein>